<evidence type="ECO:0000313" key="4">
    <source>
        <dbReference type="Proteomes" id="UP000184327"/>
    </source>
</evidence>
<sequence>MRIVLDMQPAQSHSRFRGIGRHTIDLAKAIVRNRKEHEILLVLNGMMPETVPFIRDSFAGLLPQRQILVWKAAAPVKASNSANQLRRKVAQYTREAFIQQLEPDFIYVFSMFEGHEDDAVQTIGTFFDGQRVVVSFHDAIPLIQSDIYLEPDRSYKHFYMEQLAETRKACLLMAISESAMQEAVDYFQYPKDRILNISSAVADIFKKKDIAPEDEKTLFRRLAIHRPYILYSGASDERKNHLGLIEAYARLPAHLREDYHLVLAGGMPEIHRNRFEEHVKKLGLGADEVIFTGRLTDDEFVLLYNRCHLYVFPSLHEGFGLPVLEAMSCGAAAIGSNTTSIPEVIGWERALFDPHSVDAICHKMQEALTDADFYRALKQRALERAFLFSWDKSACRIIAALEQEQASRAADRAQASNAEAPQSRWVRQIAQQVASSAQGSDPACFNLAATAQTLAYNAGAETRQLLLDISELVQKDARTGIQRVVRSILREWLQNPPAGYQIEPVYATASQGYRYARQYTAAFQGHDASQGQDDPIDWAHGDIFFALDFQPEVTVVHQQFYQQLRDDGVIVNFLLYDLLSLQMPHYFAPEAEDNFGRWLEVAAAADRLVCISQAVAADAPEWIAPSRLSSPRALDIAWFHLGADVASSSPSTGLPDDAHRLLATLQGQTNFLMVSTLEPRKGHAQVLKAFEQLWREGSDANLILVGKQGWMVDGLVRRIRAHAQFGKHLHWLEGISDEYLQKIYACSTCLIAASYGEGFGLPLIEAAQHRIAIMARDIPVFREIAGEHVSYFDAADARTLAAALQQWMGQYQEGKAPLPDAMPWLSWQQSARDLLTIILTDPR</sequence>
<dbReference type="InterPro" id="IPR001296">
    <property type="entry name" value="Glyco_trans_1"/>
</dbReference>
<proteinExistence type="predicted"/>
<evidence type="ECO:0000256" key="1">
    <source>
        <dbReference type="ARBA" id="ARBA00022679"/>
    </source>
</evidence>
<reference evidence="3 4" key="1">
    <citation type="submission" date="2016-11" db="EMBL/GenBank/DDBJ databases">
        <authorList>
            <person name="Jaros S."/>
            <person name="Januszkiewicz K."/>
            <person name="Wedrychowicz H."/>
        </authorList>
    </citation>
    <scope>NUCLEOTIDE SEQUENCE [LARGE SCALE GENOMIC DNA]</scope>
    <source>
        <strain evidence="3 4">DSM 16112</strain>
    </source>
</reference>
<feature type="domain" description="Glycosyl transferase family 1" evidence="2">
    <location>
        <begin position="668"/>
        <end position="808"/>
    </location>
</feature>
<evidence type="ECO:0000259" key="2">
    <source>
        <dbReference type="Pfam" id="PF00534"/>
    </source>
</evidence>
<keyword evidence="4" id="KW-1185">Reference proteome</keyword>
<protein>
    <submittedName>
        <fullName evidence="3">Glycosyltransferase involved in cell wall bisynthesis</fullName>
    </submittedName>
</protein>
<dbReference type="Pfam" id="PF00534">
    <property type="entry name" value="Glycos_transf_1"/>
    <property type="match status" value="2"/>
</dbReference>
<name>A0A1M5FEP9_9BURK</name>
<feature type="domain" description="Glycosyl transferase family 1" evidence="2">
    <location>
        <begin position="225"/>
        <end position="382"/>
    </location>
</feature>
<dbReference type="AlphaFoldDB" id="A0A1M5FEP9"/>
<dbReference type="Proteomes" id="UP000184327">
    <property type="component" value="Unassembled WGS sequence"/>
</dbReference>
<evidence type="ECO:0000313" key="3">
    <source>
        <dbReference type="EMBL" id="SHF89956.1"/>
    </source>
</evidence>
<accession>A0A1M5FEP9</accession>
<keyword evidence="1 3" id="KW-0808">Transferase</keyword>
<dbReference type="EMBL" id="FQUZ01000057">
    <property type="protein sequence ID" value="SHF89956.1"/>
    <property type="molecule type" value="Genomic_DNA"/>
</dbReference>
<dbReference type="SUPFAM" id="SSF53756">
    <property type="entry name" value="UDP-Glycosyltransferase/glycogen phosphorylase"/>
    <property type="match status" value="2"/>
</dbReference>
<dbReference type="PANTHER" id="PTHR46401">
    <property type="entry name" value="GLYCOSYLTRANSFERASE WBBK-RELATED"/>
    <property type="match status" value="1"/>
</dbReference>
<dbReference type="PANTHER" id="PTHR46401:SF2">
    <property type="entry name" value="GLYCOSYLTRANSFERASE WBBK-RELATED"/>
    <property type="match status" value="1"/>
</dbReference>
<dbReference type="GO" id="GO:0016757">
    <property type="term" value="F:glycosyltransferase activity"/>
    <property type="evidence" value="ECO:0007669"/>
    <property type="project" value="InterPro"/>
</dbReference>
<dbReference type="CDD" id="cd03809">
    <property type="entry name" value="GT4_MtfB-like"/>
    <property type="match status" value="2"/>
</dbReference>
<dbReference type="Gene3D" id="3.40.50.2000">
    <property type="entry name" value="Glycogen Phosphorylase B"/>
    <property type="match status" value="3"/>
</dbReference>
<gene>
    <name evidence="3" type="ORF">SAMN02745117_02797</name>
</gene>
<dbReference type="STRING" id="1122156.SAMN02745117_02797"/>
<organism evidence="3 4">
    <name type="scientific">Lampropedia hyalina DSM 16112</name>
    <dbReference type="NCBI Taxonomy" id="1122156"/>
    <lineage>
        <taxon>Bacteria</taxon>
        <taxon>Pseudomonadati</taxon>
        <taxon>Pseudomonadota</taxon>
        <taxon>Betaproteobacteria</taxon>
        <taxon>Burkholderiales</taxon>
        <taxon>Comamonadaceae</taxon>
        <taxon>Lampropedia</taxon>
    </lineage>
</organism>